<protein>
    <submittedName>
        <fullName evidence="2">Uncharacterized protein</fullName>
    </submittedName>
</protein>
<accession>A0A0L0FFC7</accession>
<evidence type="ECO:0000256" key="1">
    <source>
        <dbReference type="SAM" id="Phobius"/>
    </source>
</evidence>
<dbReference type="RefSeq" id="XP_014149068.1">
    <property type="nucleotide sequence ID" value="XM_014293593.1"/>
</dbReference>
<dbReference type="Proteomes" id="UP000054560">
    <property type="component" value="Unassembled WGS sequence"/>
</dbReference>
<name>A0A0L0FFC7_9EUKA</name>
<keyword evidence="1" id="KW-1133">Transmembrane helix</keyword>
<organism evidence="2 3">
    <name type="scientific">Sphaeroforma arctica JP610</name>
    <dbReference type="NCBI Taxonomy" id="667725"/>
    <lineage>
        <taxon>Eukaryota</taxon>
        <taxon>Ichthyosporea</taxon>
        <taxon>Ichthyophonida</taxon>
        <taxon>Sphaeroforma</taxon>
    </lineage>
</organism>
<sequence>MLVYYIAFLVYSGYLLGIKYGSADVQQILAFVMGFVEVAFRKFSQHMGQPLTRDMNFMLAGLGIYTMHATFTVFSTPNIDNVDGTTTDIAWQTYLVLMLKPLSDSFTAFFHQSELWFRFRNWVKKVALPVLACKRIDYMALGIEYDVDFEGRGTTNAHPDYRRAKCYFDILTFWGGMCGNASFVLVSWVLYVGPNEYRFPYSDDPSLSLYGHNNKPYTREDFNDACIYASVVTFVLALAAAIYERYLWRYYPTV</sequence>
<dbReference type="OrthoDB" id="4445at2759"/>
<gene>
    <name evidence="2" type="ORF">SARC_12305</name>
</gene>
<dbReference type="AlphaFoldDB" id="A0A0L0FFC7"/>
<dbReference type="GeneID" id="25912809"/>
<evidence type="ECO:0000313" key="3">
    <source>
        <dbReference type="Proteomes" id="UP000054560"/>
    </source>
</evidence>
<feature type="transmembrane region" description="Helical" evidence="1">
    <location>
        <begin position="225"/>
        <end position="243"/>
    </location>
</feature>
<evidence type="ECO:0000313" key="2">
    <source>
        <dbReference type="EMBL" id="KNC75166.1"/>
    </source>
</evidence>
<feature type="transmembrane region" description="Helical" evidence="1">
    <location>
        <begin position="171"/>
        <end position="191"/>
    </location>
</feature>
<proteinExistence type="predicted"/>
<feature type="non-terminal residue" evidence="2">
    <location>
        <position position="254"/>
    </location>
</feature>
<feature type="transmembrane region" description="Helical" evidence="1">
    <location>
        <begin position="89"/>
        <end position="110"/>
    </location>
</feature>
<dbReference type="STRING" id="667725.A0A0L0FFC7"/>
<reference evidence="2 3" key="1">
    <citation type="submission" date="2011-02" db="EMBL/GenBank/DDBJ databases">
        <title>The Genome Sequence of Sphaeroforma arctica JP610.</title>
        <authorList>
            <consortium name="The Broad Institute Genome Sequencing Platform"/>
            <person name="Russ C."/>
            <person name="Cuomo C."/>
            <person name="Young S.K."/>
            <person name="Zeng Q."/>
            <person name="Gargeya S."/>
            <person name="Alvarado L."/>
            <person name="Berlin A."/>
            <person name="Chapman S.B."/>
            <person name="Chen Z."/>
            <person name="Freedman E."/>
            <person name="Gellesch M."/>
            <person name="Goldberg J."/>
            <person name="Griggs A."/>
            <person name="Gujja S."/>
            <person name="Heilman E."/>
            <person name="Heiman D."/>
            <person name="Howarth C."/>
            <person name="Mehta T."/>
            <person name="Neiman D."/>
            <person name="Pearson M."/>
            <person name="Roberts A."/>
            <person name="Saif S."/>
            <person name="Shea T."/>
            <person name="Shenoy N."/>
            <person name="Sisk P."/>
            <person name="Stolte C."/>
            <person name="Sykes S."/>
            <person name="White J."/>
            <person name="Yandava C."/>
            <person name="Burger G."/>
            <person name="Gray M.W."/>
            <person name="Holland P.W.H."/>
            <person name="King N."/>
            <person name="Lang F.B.F."/>
            <person name="Roger A.J."/>
            <person name="Ruiz-Trillo I."/>
            <person name="Haas B."/>
            <person name="Nusbaum C."/>
            <person name="Birren B."/>
        </authorList>
    </citation>
    <scope>NUCLEOTIDE SEQUENCE [LARGE SCALE GENOMIC DNA]</scope>
    <source>
        <strain evidence="2 3">JP610</strain>
    </source>
</reference>
<feature type="transmembrane region" description="Helical" evidence="1">
    <location>
        <begin position="55"/>
        <end position="77"/>
    </location>
</feature>
<dbReference type="EMBL" id="KQ243805">
    <property type="protein sequence ID" value="KNC75166.1"/>
    <property type="molecule type" value="Genomic_DNA"/>
</dbReference>
<keyword evidence="1" id="KW-0472">Membrane</keyword>
<keyword evidence="1" id="KW-0812">Transmembrane</keyword>
<keyword evidence="3" id="KW-1185">Reference proteome</keyword>